<dbReference type="RefSeq" id="WP_021688937.1">
    <property type="nucleotide sequence ID" value="NZ_BASZ01000002.1"/>
</dbReference>
<evidence type="ECO:0000313" key="4">
    <source>
        <dbReference type="Proteomes" id="UP000016568"/>
    </source>
</evidence>
<feature type="chain" id="PRO_5019412430" evidence="2">
    <location>
        <begin position="22"/>
        <end position="289"/>
    </location>
</feature>
<gene>
    <name evidence="3" type="ORF">NT2_02_01130</name>
</gene>
<accession>U2YI98</accession>
<dbReference type="EMBL" id="BASZ01000002">
    <property type="protein sequence ID" value="GAD48030.1"/>
    <property type="molecule type" value="Genomic_DNA"/>
</dbReference>
<evidence type="ECO:0000313" key="3">
    <source>
        <dbReference type="EMBL" id="GAD48030.1"/>
    </source>
</evidence>
<dbReference type="eggNOG" id="ENOG50333E1">
    <property type="taxonomic scope" value="Bacteria"/>
</dbReference>
<dbReference type="KEGG" id="ntd:EGO55_00040"/>
<feature type="signal peptide" evidence="2">
    <location>
        <begin position="1"/>
        <end position="21"/>
    </location>
</feature>
<evidence type="ECO:0000256" key="1">
    <source>
        <dbReference type="SAM" id="MobiDB-lite"/>
    </source>
</evidence>
<keyword evidence="4" id="KW-1185">Reference proteome</keyword>
<protein>
    <submittedName>
        <fullName evidence="3">Uncharacterized protein</fullName>
    </submittedName>
</protein>
<dbReference type="KEGG" id="ntd:EGO55_00085"/>
<feature type="compositionally biased region" description="Basic and acidic residues" evidence="1">
    <location>
        <begin position="213"/>
        <end position="260"/>
    </location>
</feature>
<feature type="region of interest" description="Disordered" evidence="1">
    <location>
        <begin position="213"/>
        <end position="289"/>
    </location>
</feature>
<organism evidence="3 4">
    <name type="scientific">Caenibius tardaugens NBRC 16725</name>
    <dbReference type="NCBI Taxonomy" id="1219035"/>
    <lineage>
        <taxon>Bacteria</taxon>
        <taxon>Pseudomonadati</taxon>
        <taxon>Pseudomonadota</taxon>
        <taxon>Alphaproteobacteria</taxon>
        <taxon>Sphingomonadales</taxon>
        <taxon>Erythrobacteraceae</taxon>
        <taxon>Caenibius</taxon>
    </lineage>
</organism>
<dbReference type="AlphaFoldDB" id="U2YI98"/>
<evidence type="ECO:0000256" key="2">
    <source>
        <dbReference type="SAM" id="SignalP"/>
    </source>
</evidence>
<dbReference type="OrthoDB" id="7211066at2"/>
<keyword evidence="2" id="KW-0732">Signal</keyword>
<sequence>MRLIPTVLGACALVQASAILAQEAQPSPLDKPVTDDSVSAGDVALTPLTDLNLARDEIPELLVQARAAPYDMAGLEGCGDIVAAVEKLDIVLGEDLDTADVQQRDVNAGRIAQWAVGRFIPFRGLIREVSGARAHERKLRDAVIGGMMRRAYLKGLGHQKGCAYPARPAPPEDIQAIKTDRVVAQQTAMAEVATDRVAAAEQKIADKRANEQFEDAAERAADQRKAEDRRAARERREAEKRATQERKAAEKRAKAVEKQATRKQQADANDGPRYVSEPVVQPATRIRRR</sequence>
<comment type="caution">
    <text evidence="3">The sequence shown here is derived from an EMBL/GenBank/DDBJ whole genome shotgun (WGS) entry which is preliminary data.</text>
</comment>
<proteinExistence type="predicted"/>
<name>U2YI98_9SPHN</name>
<dbReference type="KEGG" id="ntd:EGO55_20480"/>
<reference evidence="3 4" key="1">
    <citation type="submission" date="2013-09" db="EMBL/GenBank/DDBJ databases">
        <title>Whole genome shotgun sequence of Novosphingobium tardaugens NBRC 16725.</title>
        <authorList>
            <person name="Isaki S."/>
            <person name="Hosoyama A."/>
            <person name="Tsuchikane K."/>
            <person name="Katsumata H."/>
            <person name="Ando Y."/>
            <person name="Yamazaki S."/>
            <person name="Fujita N."/>
        </authorList>
    </citation>
    <scope>NUCLEOTIDE SEQUENCE [LARGE SCALE GENOMIC DNA]</scope>
    <source>
        <strain evidence="3 4">NBRC 16725</strain>
    </source>
</reference>
<dbReference type="Proteomes" id="UP000016568">
    <property type="component" value="Unassembled WGS sequence"/>
</dbReference>